<evidence type="ECO:0000313" key="2">
    <source>
        <dbReference type="EMBL" id="KFH61790.1"/>
    </source>
</evidence>
<dbReference type="PANTHER" id="PTHR24148">
    <property type="entry name" value="ANKYRIN REPEAT DOMAIN-CONTAINING PROTEIN 39 HOMOLOG-RELATED"/>
    <property type="match status" value="1"/>
</dbReference>
<accession>A0A086TIL3</accession>
<organism evidence="2 3">
    <name type="scientific">Podila verticillata NRRL 6337</name>
    <dbReference type="NCBI Taxonomy" id="1069443"/>
    <lineage>
        <taxon>Eukaryota</taxon>
        <taxon>Fungi</taxon>
        <taxon>Fungi incertae sedis</taxon>
        <taxon>Mucoromycota</taxon>
        <taxon>Mortierellomycotina</taxon>
        <taxon>Mortierellomycetes</taxon>
        <taxon>Mortierellales</taxon>
        <taxon>Mortierellaceae</taxon>
        <taxon>Podila</taxon>
    </lineage>
</organism>
<evidence type="ECO:0000313" key="3">
    <source>
        <dbReference type="Proteomes" id="UP000243308"/>
    </source>
</evidence>
<dbReference type="OrthoDB" id="5071163at2759"/>
<name>A0A086TIL3_9FUNG</name>
<feature type="domain" description="Heterokaryon incompatibility" evidence="1">
    <location>
        <begin position="45"/>
        <end position="190"/>
    </location>
</feature>
<evidence type="ECO:0000259" key="1">
    <source>
        <dbReference type="Pfam" id="PF06985"/>
    </source>
</evidence>
<dbReference type="Pfam" id="PF06985">
    <property type="entry name" value="HET"/>
    <property type="match status" value="1"/>
</dbReference>
<dbReference type="PANTHER" id="PTHR24148:SF64">
    <property type="entry name" value="HETEROKARYON INCOMPATIBILITY DOMAIN-CONTAINING PROTEIN"/>
    <property type="match status" value="1"/>
</dbReference>
<dbReference type="Proteomes" id="UP000243308">
    <property type="component" value="Unassembled WGS sequence"/>
</dbReference>
<protein>
    <recommendedName>
        <fullName evidence="1">Heterokaryon incompatibility domain-containing protein</fullName>
    </recommendedName>
</protein>
<dbReference type="InterPro" id="IPR010730">
    <property type="entry name" value="HET"/>
</dbReference>
<sequence>MSWFCAIQIIYSNMALIPPKRLFHVPSMSTVMYVDVADDVKEKGYVAISHVWGKQQMYSADEVGILGGVNWRIPLSNTNKISRLISAMKYREMEYCWFDVLCMPQDKQDEINLEIPFMGDYYSEASVTFVLSDEKYVINKDFTTWSDFMSDVIRSDRELTADETRWIVKNPNLLNFGKDLWFTRVWTLQEAVLSKKLILVDTGGSYLDLSNLLDKMWHMSLKNVPMVFALFEEPQFLVEIANTLHEYRSGELCLTRALGTSRNKNCHEIRDRFYAVLGMLDYKDFVVDYEMDIDDLNKRIAQHAYSKGDISWLAVGGNAGKGFVQPMHQPFLRIGHIWKQDTSSIVFNDMLCVQAKTFGTVACCEEYIGPLPDIEENISWTVRTFTKWGFGLTQILDAMLRYNSASEEFVSVGTHIIDALSKGASFQSICREIAQLQSVEYVYKYAGDVLAKLTWLGTIYKKVVIINVVTPTGNYPLIVCGNAEVGDTVVVTKLYDDVYRKRGLGIVVSKSSERKGVCIVPREIVGYKFDDIHKFVV</sequence>
<dbReference type="InterPro" id="IPR052895">
    <property type="entry name" value="HetReg/Transcr_Mod"/>
</dbReference>
<dbReference type="AlphaFoldDB" id="A0A086TIL3"/>
<dbReference type="EMBL" id="KN042439">
    <property type="protein sequence ID" value="KFH61790.1"/>
    <property type="molecule type" value="Genomic_DNA"/>
</dbReference>
<keyword evidence="3" id="KW-1185">Reference proteome</keyword>
<reference evidence="2 3" key="1">
    <citation type="submission" date="2011-02" db="EMBL/GenBank/DDBJ databases">
        <title>The Genome Sequence of Mortierella verticillata NRRL 6337.</title>
        <authorList>
            <consortium name="The Broad Institute Genome Sequencing Platform"/>
            <person name="Russ C."/>
            <person name="Cuomo C."/>
            <person name="Burger G."/>
            <person name="Gray M.W."/>
            <person name="Holland P.W.H."/>
            <person name="King N."/>
            <person name="Lang F.B.F."/>
            <person name="Roger A.J."/>
            <person name="Ruiz-Trillo I."/>
            <person name="Young S.K."/>
            <person name="Zeng Q."/>
            <person name="Gargeya S."/>
            <person name="Alvarado L."/>
            <person name="Berlin A."/>
            <person name="Chapman S.B."/>
            <person name="Chen Z."/>
            <person name="Freedman E."/>
            <person name="Gellesch M."/>
            <person name="Goldberg J."/>
            <person name="Griggs A."/>
            <person name="Gujja S."/>
            <person name="Heilman E."/>
            <person name="Heiman D."/>
            <person name="Howarth C."/>
            <person name="Mehta T."/>
            <person name="Neiman D."/>
            <person name="Pearson M."/>
            <person name="Roberts A."/>
            <person name="Saif S."/>
            <person name="Shea T."/>
            <person name="Shenoy N."/>
            <person name="Sisk P."/>
            <person name="Stolte C."/>
            <person name="Sykes S."/>
            <person name="White J."/>
            <person name="Yandava C."/>
            <person name="Haas B."/>
            <person name="Nusbaum C."/>
            <person name="Birren B."/>
        </authorList>
    </citation>
    <scope>NUCLEOTIDE SEQUENCE [LARGE SCALE GENOMIC DNA]</scope>
    <source>
        <strain evidence="2 3">NRRL 6337</strain>
    </source>
</reference>
<gene>
    <name evidence="2" type="ORF">MVEG_12373</name>
</gene>
<proteinExistence type="predicted"/>